<dbReference type="EMBL" id="JACETM010000006">
    <property type="protein sequence ID" value="MBA4723821.1"/>
    <property type="molecule type" value="Genomic_DNA"/>
</dbReference>
<keyword evidence="4 5" id="KW-0963">Cytoplasm</keyword>
<feature type="domain" description="RecX second three-helical" evidence="6">
    <location>
        <begin position="55"/>
        <end position="95"/>
    </location>
</feature>
<name>A0A838YR51_9GAMM</name>
<evidence type="ECO:0000256" key="2">
    <source>
        <dbReference type="ARBA" id="ARBA00009695"/>
    </source>
</evidence>
<dbReference type="PANTHER" id="PTHR33602">
    <property type="entry name" value="REGULATORY PROTEIN RECX FAMILY PROTEIN"/>
    <property type="match status" value="1"/>
</dbReference>
<dbReference type="Pfam" id="PF21982">
    <property type="entry name" value="RecX_HTH1"/>
    <property type="match status" value="1"/>
</dbReference>
<evidence type="ECO:0000256" key="4">
    <source>
        <dbReference type="ARBA" id="ARBA00022490"/>
    </source>
</evidence>
<dbReference type="InterPro" id="IPR053925">
    <property type="entry name" value="RecX_HTH_3rd"/>
</dbReference>
<accession>A0A838YR51</accession>
<dbReference type="InterPro" id="IPR003783">
    <property type="entry name" value="Regulatory_RecX"/>
</dbReference>
<gene>
    <name evidence="5" type="primary">recX</name>
    <name evidence="9" type="ORF">H2021_01250</name>
</gene>
<organism evidence="9 10">
    <name type="scientific">SAR86 cluster bacterium</name>
    <dbReference type="NCBI Taxonomy" id="2030880"/>
    <lineage>
        <taxon>Bacteria</taxon>
        <taxon>Pseudomonadati</taxon>
        <taxon>Pseudomonadota</taxon>
        <taxon>Gammaproteobacteria</taxon>
        <taxon>SAR86 cluster</taxon>
    </lineage>
</organism>
<dbReference type="Gene3D" id="1.10.10.10">
    <property type="entry name" value="Winged helix-like DNA-binding domain superfamily/Winged helix DNA-binding domain"/>
    <property type="match status" value="3"/>
</dbReference>
<protein>
    <recommendedName>
        <fullName evidence="3 5">Regulatory protein RecX</fullName>
    </recommendedName>
</protein>
<evidence type="ECO:0000313" key="10">
    <source>
        <dbReference type="Proteomes" id="UP000585327"/>
    </source>
</evidence>
<proteinExistence type="inferred from homology"/>
<dbReference type="Proteomes" id="UP000585327">
    <property type="component" value="Unassembled WGS sequence"/>
</dbReference>
<evidence type="ECO:0000259" key="6">
    <source>
        <dbReference type="Pfam" id="PF02631"/>
    </source>
</evidence>
<evidence type="ECO:0000256" key="3">
    <source>
        <dbReference type="ARBA" id="ARBA00018111"/>
    </source>
</evidence>
<dbReference type="PANTHER" id="PTHR33602:SF1">
    <property type="entry name" value="REGULATORY PROTEIN RECX FAMILY PROTEIN"/>
    <property type="match status" value="1"/>
</dbReference>
<reference evidence="9 10" key="1">
    <citation type="submission" date="2020-06" db="EMBL/GenBank/DDBJ databases">
        <title>Dysbiosis in marine aquaculture revealed through microbiome analysis: reverse ecology for environmental sustainability.</title>
        <authorList>
            <person name="Haro-Moreno J.M."/>
            <person name="Coutinho F.H."/>
            <person name="Zaragoza-Solas A."/>
            <person name="Picazo A."/>
            <person name="Almagro-Moreno S."/>
            <person name="Lopez-Perez M."/>
        </authorList>
    </citation>
    <scope>NUCLEOTIDE SEQUENCE [LARGE SCALE GENOMIC DNA]</scope>
    <source>
        <strain evidence="9">MCMED-G42</strain>
    </source>
</reference>
<dbReference type="InterPro" id="IPR053926">
    <property type="entry name" value="RecX_HTH_1st"/>
</dbReference>
<dbReference type="Pfam" id="PF02631">
    <property type="entry name" value="RecX_HTH2"/>
    <property type="match status" value="1"/>
</dbReference>
<evidence type="ECO:0000259" key="7">
    <source>
        <dbReference type="Pfam" id="PF21981"/>
    </source>
</evidence>
<evidence type="ECO:0000313" key="9">
    <source>
        <dbReference type="EMBL" id="MBA4723821.1"/>
    </source>
</evidence>
<feature type="domain" description="RecX first three-helical" evidence="8">
    <location>
        <begin position="10"/>
        <end position="48"/>
    </location>
</feature>
<evidence type="ECO:0000256" key="5">
    <source>
        <dbReference type="HAMAP-Rule" id="MF_01114"/>
    </source>
</evidence>
<sequence length="146" mass="17163">MTNETFSDVYNKALDLLSRREHSQKEVKLKLQKKFKNSEEIDEVIKKLLANNIINDTRFTEHYINSRKRRGFGSKKISYELLSKGINESIIDSVLSNTNDWKELAKKEFNKKYKDGPSGDFKIRSKQKNFLLNRGFSFEEIESVFS</sequence>
<evidence type="ECO:0000259" key="8">
    <source>
        <dbReference type="Pfam" id="PF21982"/>
    </source>
</evidence>
<comment type="subcellular location">
    <subcellularLocation>
        <location evidence="1 5">Cytoplasm</location>
    </subcellularLocation>
</comment>
<dbReference type="GO" id="GO:0005737">
    <property type="term" value="C:cytoplasm"/>
    <property type="evidence" value="ECO:0007669"/>
    <property type="project" value="UniProtKB-SubCell"/>
</dbReference>
<dbReference type="Pfam" id="PF21981">
    <property type="entry name" value="RecX_HTH3"/>
    <property type="match status" value="1"/>
</dbReference>
<dbReference type="GO" id="GO:0006282">
    <property type="term" value="P:regulation of DNA repair"/>
    <property type="evidence" value="ECO:0007669"/>
    <property type="project" value="UniProtKB-UniRule"/>
</dbReference>
<comment type="caution">
    <text evidence="9">The sequence shown here is derived from an EMBL/GenBank/DDBJ whole genome shotgun (WGS) entry which is preliminary data.</text>
</comment>
<dbReference type="InterPro" id="IPR053924">
    <property type="entry name" value="RecX_HTH_2nd"/>
</dbReference>
<dbReference type="HAMAP" id="MF_01114">
    <property type="entry name" value="RecX"/>
    <property type="match status" value="1"/>
</dbReference>
<comment type="similarity">
    <text evidence="2 5">Belongs to the RecX family.</text>
</comment>
<dbReference type="AlphaFoldDB" id="A0A838YR51"/>
<comment type="function">
    <text evidence="5">Modulates RecA activity.</text>
</comment>
<evidence type="ECO:0000256" key="1">
    <source>
        <dbReference type="ARBA" id="ARBA00004496"/>
    </source>
</evidence>
<feature type="domain" description="RecX third three-helical" evidence="7">
    <location>
        <begin position="103"/>
        <end position="144"/>
    </location>
</feature>
<dbReference type="InterPro" id="IPR036388">
    <property type="entry name" value="WH-like_DNA-bd_sf"/>
</dbReference>